<feature type="domain" description="ABC transporter" evidence="10">
    <location>
        <begin position="250"/>
        <end position="496"/>
    </location>
</feature>
<keyword evidence="5" id="KW-0677">Repeat</keyword>
<gene>
    <name evidence="11" type="ORF">H9Q79_14715</name>
</gene>
<dbReference type="PANTHER" id="PTHR43790">
    <property type="entry name" value="CARBOHYDRATE TRANSPORT ATP-BINDING PROTEIN MG119-RELATED"/>
    <property type="match status" value="1"/>
</dbReference>
<keyword evidence="3" id="KW-1003">Cell membrane</keyword>
<evidence type="ECO:0000256" key="7">
    <source>
        <dbReference type="ARBA" id="ARBA00022840"/>
    </source>
</evidence>
<evidence type="ECO:0000256" key="5">
    <source>
        <dbReference type="ARBA" id="ARBA00022737"/>
    </source>
</evidence>
<evidence type="ECO:0000256" key="6">
    <source>
        <dbReference type="ARBA" id="ARBA00022741"/>
    </source>
</evidence>
<reference evidence="11 12" key="1">
    <citation type="submission" date="2020-08" db="EMBL/GenBank/DDBJ databases">
        <authorList>
            <person name="Liu C."/>
            <person name="Sun Q."/>
        </authorList>
    </citation>
    <scope>NUCLEOTIDE SEQUENCE [LARGE SCALE GENOMIC DNA]</scope>
    <source>
        <strain evidence="11 12">NSJ-29</strain>
    </source>
</reference>
<dbReference type="PROSITE" id="PS00211">
    <property type="entry name" value="ABC_TRANSPORTER_1"/>
    <property type="match status" value="1"/>
</dbReference>
<dbReference type="SUPFAM" id="SSF52540">
    <property type="entry name" value="P-loop containing nucleoside triphosphate hydrolases"/>
    <property type="match status" value="2"/>
</dbReference>
<dbReference type="InterPro" id="IPR003439">
    <property type="entry name" value="ABC_transporter-like_ATP-bd"/>
</dbReference>
<accession>A0A7G9GBE4</accession>
<feature type="domain" description="ABC transporter" evidence="10">
    <location>
        <begin position="5"/>
        <end position="241"/>
    </location>
</feature>
<dbReference type="InterPro" id="IPR027417">
    <property type="entry name" value="P-loop_NTPase"/>
</dbReference>
<dbReference type="Proteomes" id="UP000515860">
    <property type="component" value="Chromosome"/>
</dbReference>
<keyword evidence="7 11" id="KW-0067">ATP-binding</keyword>
<evidence type="ECO:0000256" key="8">
    <source>
        <dbReference type="ARBA" id="ARBA00022967"/>
    </source>
</evidence>
<evidence type="ECO:0000313" key="11">
    <source>
        <dbReference type="EMBL" id="QNM08126.1"/>
    </source>
</evidence>
<dbReference type="Gene3D" id="3.40.50.300">
    <property type="entry name" value="P-loop containing nucleotide triphosphate hydrolases"/>
    <property type="match status" value="2"/>
</dbReference>
<dbReference type="AlphaFoldDB" id="A0A7G9GBE4"/>
<dbReference type="PANTHER" id="PTHR43790:SF3">
    <property type="entry name" value="D-ALLOSE IMPORT ATP-BINDING PROTEIN ALSA-RELATED"/>
    <property type="match status" value="1"/>
</dbReference>
<dbReference type="InterPro" id="IPR003593">
    <property type="entry name" value="AAA+_ATPase"/>
</dbReference>
<dbReference type="GO" id="GO:0005886">
    <property type="term" value="C:plasma membrane"/>
    <property type="evidence" value="ECO:0007669"/>
    <property type="project" value="UniProtKB-SubCell"/>
</dbReference>
<dbReference type="Pfam" id="PF00005">
    <property type="entry name" value="ABC_tran"/>
    <property type="match status" value="2"/>
</dbReference>
<dbReference type="GO" id="GO:0005524">
    <property type="term" value="F:ATP binding"/>
    <property type="evidence" value="ECO:0007669"/>
    <property type="project" value="UniProtKB-KW"/>
</dbReference>
<dbReference type="CDD" id="cd03215">
    <property type="entry name" value="ABC_Carb_Monos_II"/>
    <property type="match status" value="1"/>
</dbReference>
<keyword evidence="9" id="KW-0472">Membrane</keyword>
<dbReference type="InterPro" id="IPR017871">
    <property type="entry name" value="ABC_transporter-like_CS"/>
</dbReference>
<proteinExistence type="predicted"/>
<name>A0A7G9GBE4_9FIRM</name>
<comment type="subcellular location">
    <subcellularLocation>
        <location evidence="1">Cell membrane</location>
        <topology evidence="1">Peripheral membrane protein</topology>
    </subcellularLocation>
</comment>
<keyword evidence="2" id="KW-0813">Transport</keyword>
<dbReference type="GO" id="GO:0016887">
    <property type="term" value="F:ATP hydrolysis activity"/>
    <property type="evidence" value="ECO:0007669"/>
    <property type="project" value="InterPro"/>
</dbReference>
<dbReference type="PROSITE" id="PS50893">
    <property type="entry name" value="ABC_TRANSPORTER_2"/>
    <property type="match status" value="2"/>
</dbReference>
<dbReference type="RefSeq" id="WP_249328626.1">
    <property type="nucleotide sequence ID" value="NZ_CP060635.1"/>
</dbReference>
<evidence type="ECO:0000256" key="4">
    <source>
        <dbReference type="ARBA" id="ARBA00022597"/>
    </source>
</evidence>
<dbReference type="SMART" id="SM00382">
    <property type="entry name" value="AAA"/>
    <property type="match status" value="2"/>
</dbReference>
<evidence type="ECO:0000313" key="12">
    <source>
        <dbReference type="Proteomes" id="UP000515860"/>
    </source>
</evidence>
<evidence type="ECO:0000256" key="2">
    <source>
        <dbReference type="ARBA" id="ARBA00022448"/>
    </source>
</evidence>
<dbReference type="EMBL" id="CP060635">
    <property type="protein sequence ID" value="QNM08126.1"/>
    <property type="molecule type" value="Genomic_DNA"/>
</dbReference>
<dbReference type="KEGG" id="whj:H9Q79_14715"/>
<keyword evidence="12" id="KW-1185">Reference proteome</keyword>
<organism evidence="11 12">
    <name type="scientific">Wansuia hejianensis</name>
    <dbReference type="NCBI Taxonomy" id="2763667"/>
    <lineage>
        <taxon>Bacteria</taxon>
        <taxon>Bacillati</taxon>
        <taxon>Bacillota</taxon>
        <taxon>Clostridia</taxon>
        <taxon>Lachnospirales</taxon>
        <taxon>Lachnospiraceae</taxon>
        <taxon>Wansuia</taxon>
    </lineage>
</organism>
<keyword evidence="4" id="KW-0762">Sugar transport</keyword>
<protein>
    <submittedName>
        <fullName evidence="11">Sugar ABC transporter ATP-binding protein</fullName>
    </submittedName>
</protein>
<sequence>MGNYVEFKNISKAFVGVQALDGISFRADGGEVCALLGENGAGKSTLLKILSGAQCADSGEYYINGEEVRFTSPVEAIRAGVSVIYQERQLIGELSVTENVFMEDLYRKKGGIVDFRKSHEEMKKIIELFQMPFSPQTKVNRLSVAHQQMVEIMKAYRRNSKIIAFDEPTASLSDAEIDVLFGLIERLRKDGKVILYVSHRLKELFRITDKIVILKDGCFVEDIRTEDATENYLVSRMVGRNIGDAYSMLERNDKIGEVILEARHLEGEYVHDVSFTLNRGQVLGFAGLVGAGRSETMRLLFGADKLMSGEIYVDGKQCRIKSPRDAINAGIGLCPEDRKEQGLVLGRSVRDNLTIPILKTIARGGVIDGKQERQLSKSAIDKYRIKTHSADKIVMELSGGNQQKVILGRWMLADLKVLILDEPTKGIDVGAKAEIYQMVCDLAKSGLGIIFISSELPEVLNVCDEVVVMKEGSITGRLGKEELSEELILRLAMRDADCFA</sequence>
<evidence type="ECO:0000259" key="10">
    <source>
        <dbReference type="PROSITE" id="PS50893"/>
    </source>
</evidence>
<dbReference type="FunFam" id="3.40.50.300:FF:000127">
    <property type="entry name" value="Ribose import ATP-binding protein RbsA"/>
    <property type="match status" value="1"/>
</dbReference>
<evidence type="ECO:0000256" key="3">
    <source>
        <dbReference type="ARBA" id="ARBA00022475"/>
    </source>
</evidence>
<dbReference type="InterPro" id="IPR050107">
    <property type="entry name" value="ABC_carbohydrate_import_ATPase"/>
</dbReference>
<evidence type="ECO:0000256" key="9">
    <source>
        <dbReference type="ARBA" id="ARBA00023136"/>
    </source>
</evidence>
<keyword evidence="8" id="KW-1278">Translocase</keyword>
<evidence type="ECO:0000256" key="1">
    <source>
        <dbReference type="ARBA" id="ARBA00004202"/>
    </source>
</evidence>
<dbReference type="CDD" id="cd03216">
    <property type="entry name" value="ABC_Carb_Monos_I"/>
    <property type="match status" value="1"/>
</dbReference>
<keyword evidence="6" id="KW-0547">Nucleotide-binding</keyword>